<keyword evidence="1" id="KW-1133">Transmembrane helix</keyword>
<dbReference type="Proteomes" id="UP000271137">
    <property type="component" value="Unassembled WGS sequence"/>
</dbReference>
<comment type="caution">
    <text evidence="2">The sequence shown here is derived from an EMBL/GenBank/DDBJ whole genome shotgun (WGS) entry which is preliminary data.</text>
</comment>
<keyword evidence="1" id="KW-0812">Transmembrane</keyword>
<gene>
    <name evidence="2" type="ORF">EJO66_32330</name>
</gene>
<sequence>MSADQPAGIVDPLRQAARYVATGLFVGLFACLAIAEPRCADLDTRQGCKRYAVSLIQLIANPSQFDGKRVVVGGFLSLEFEGHALYLHQDDFRVGNTSNAVALELPANWFTSTASIDCPNNRYVQLEGEFGMNNGHFGLFAGSLKYVERCRQRSVRELE</sequence>
<organism evidence="2 3">
    <name type="scientific">Variovorax beijingensis</name>
    <dbReference type="NCBI Taxonomy" id="2496117"/>
    <lineage>
        <taxon>Bacteria</taxon>
        <taxon>Pseudomonadati</taxon>
        <taxon>Pseudomonadota</taxon>
        <taxon>Betaproteobacteria</taxon>
        <taxon>Burkholderiales</taxon>
        <taxon>Comamonadaceae</taxon>
        <taxon>Variovorax</taxon>
    </lineage>
</organism>
<keyword evidence="3" id="KW-1185">Reference proteome</keyword>
<feature type="transmembrane region" description="Helical" evidence="1">
    <location>
        <begin position="16"/>
        <end position="35"/>
    </location>
</feature>
<evidence type="ECO:0000256" key="1">
    <source>
        <dbReference type="SAM" id="Phobius"/>
    </source>
</evidence>
<dbReference type="EMBL" id="RXFQ01000059">
    <property type="protein sequence ID" value="RSZ23971.1"/>
    <property type="molecule type" value="Genomic_DNA"/>
</dbReference>
<name>A0ABX9ZWS3_9BURK</name>
<dbReference type="RefSeq" id="WP_125967277.1">
    <property type="nucleotide sequence ID" value="NZ_RXFQ01000059.1"/>
</dbReference>
<reference evidence="2 3" key="1">
    <citation type="submission" date="2018-12" db="EMBL/GenBank/DDBJ databases">
        <title>The genome sequences of strain 502.</title>
        <authorList>
            <person name="Gao J."/>
            <person name="Sun J."/>
        </authorList>
    </citation>
    <scope>NUCLEOTIDE SEQUENCE [LARGE SCALE GENOMIC DNA]</scope>
    <source>
        <strain evidence="2 3">502</strain>
    </source>
</reference>
<protein>
    <submittedName>
        <fullName evidence="2">Uncharacterized protein</fullName>
    </submittedName>
</protein>
<evidence type="ECO:0000313" key="2">
    <source>
        <dbReference type="EMBL" id="RSZ23971.1"/>
    </source>
</evidence>
<keyword evidence="1" id="KW-0472">Membrane</keyword>
<proteinExistence type="predicted"/>
<evidence type="ECO:0000313" key="3">
    <source>
        <dbReference type="Proteomes" id="UP000271137"/>
    </source>
</evidence>
<accession>A0ABX9ZWS3</accession>